<proteinExistence type="predicted"/>
<comment type="caution">
    <text evidence="1">The sequence shown here is derived from an EMBL/GenBank/DDBJ whole genome shotgun (WGS) entry which is preliminary data.</text>
</comment>
<dbReference type="AlphaFoldDB" id="A0A3D2SQS4"/>
<reference evidence="1 2" key="1">
    <citation type="journal article" date="2018" name="Nat. Biotechnol.">
        <title>A standardized bacterial taxonomy based on genome phylogeny substantially revises the tree of life.</title>
        <authorList>
            <person name="Parks D.H."/>
            <person name="Chuvochina M."/>
            <person name="Waite D.W."/>
            <person name="Rinke C."/>
            <person name="Skarshewski A."/>
            <person name="Chaumeil P.A."/>
            <person name="Hugenholtz P."/>
        </authorList>
    </citation>
    <scope>NUCLEOTIDE SEQUENCE [LARGE SCALE GENOMIC DNA]</scope>
    <source>
        <strain evidence="1">UBA9669</strain>
    </source>
</reference>
<dbReference type="RefSeq" id="WP_049173707.1">
    <property type="nucleotide sequence ID" value="NZ_BKFK01000002.1"/>
</dbReference>
<organism evidence="1 2">
    <name type="scientific">Acinetobacter ursingii</name>
    <dbReference type="NCBI Taxonomy" id="108980"/>
    <lineage>
        <taxon>Bacteria</taxon>
        <taxon>Pseudomonadati</taxon>
        <taxon>Pseudomonadota</taxon>
        <taxon>Gammaproteobacteria</taxon>
        <taxon>Moraxellales</taxon>
        <taxon>Moraxellaceae</taxon>
        <taxon>Acinetobacter</taxon>
    </lineage>
</organism>
<sequence>MNDFFIASNRSLKLNVGDFDLDVRQITMKDFDLWLVASSEVKTNLNNLEFYSDEILTTIISQFEVQCYSMINLVTDLDIDSVIKTKINNPEICIELLRKTLEANKAYFYEKPLKRRGRSAKQVENTDSWFDSLQLLVSAGHSHESIMNMSYGAYKHYLDAVVKAHKRNITTQAGIIRVAQHAAAREFKKYLDDIKSD</sequence>
<name>A0A3D2SQS4_9GAMM</name>
<gene>
    <name evidence="1" type="ORF">DHW29_17660</name>
</gene>
<dbReference type="EMBL" id="DPVE01000326">
    <property type="protein sequence ID" value="HCK31801.1"/>
    <property type="molecule type" value="Genomic_DNA"/>
</dbReference>
<accession>A0A3D2SQS4</accession>
<evidence type="ECO:0000313" key="2">
    <source>
        <dbReference type="Proteomes" id="UP000263596"/>
    </source>
</evidence>
<protein>
    <submittedName>
        <fullName evidence="1">Uncharacterized protein</fullName>
    </submittedName>
</protein>
<evidence type="ECO:0000313" key="1">
    <source>
        <dbReference type="EMBL" id="HCK31801.1"/>
    </source>
</evidence>
<dbReference type="Proteomes" id="UP000263596">
    <property type="component" value="Unassembled WGS sequence"/>
</dbReference>